<dbReference type="EMBL" id="JBIUZV010000010">
    <property type="protein sequence ID" value="MFJ3047590.1"/>
    <property type="molecule type" value="Genomic_DNA"/>
</dbReference>
<dbReference type="RefSeq" id="WP_402702207.1">
    <property type="nucleotide sequence ID" value="NZ_JBIUZV010000010.1"/>
</dbReference>
<keyword evidence="8" id="KW-1185">Reference proteome</keyword>
<evidence type="ECO:0000256" key="6">
    <source>
        <dbReference type="SAM" id="Phobius"/>
    </source>
</evidence>
<dbReference type="PANTHER" id="PTHR30238">
    <property type="entry name" value="MEMBRANE BOUND PREDICTED REDOX MODULATOR"/>
    <property type="match status" value="1"/>
</dbReference>
<dbReference type="InterPro" id="IPR005496">
    <property type="entry name" value="Integral_membrane_TerC"/>
</dbReference>
<feature type="transmembrane region" description="Helical" evidence="6">
    <location>
        <begin position="238"/>
        <end position="258"/>
    </location>
</feature>
<gene>
    <name evidence="7" type="ORF">ACIPEN_17330</name>
</gene>
<dbReference type="PANTHER" id="PTHR30238:SF0">
    <property type="entry name" value="THYLAKOID MEMBRANE PROTEIN TERC, CHLOROPLASTIC"/>
    <property type="match status" value="1"/>
</dbReference>
<evidence type="ECO:0000313" key="7">
    <source>
        <dbReference type="EMBL" id="MFJ3047590.1"/>
    </source>
</evidence>
<evidence type="ECO:0000256" key="5">
    <source>
        <dbReference type="ARBA" id="ARBA00023136"/>
    </source>
</evidence>
<evidence type="ECO:0000256" key="4">
    <source>
        <dbReference type="ARBA" id="ARBA00022989"/>
    </source>
</evidence>
<protein>
    <submittedName>
        <fullName evidence="7">TerC family protein</fullName>
    </submittedName>
</protein>
<organism evidence="7 8">
    <name type="scientific">Herbaspirillum chlorophenolicum</name>
    <dbReference type="NCBI Taxonomy" id="211589"/>
    <lineage>
        <taxon>Bacteria</taxon>
        <taxon>Pseudomonadati</taxon>
        <taxon>Pseudomonadota</taxon>
        <taxon>Betaproteobacteria</taxon>
        <taxon>Burkholderiales</taxon>
        <taxon>Oxalobacteraceae</taxon>
        <taxon>Herbaspirillum</taxon>
    </lineage>
</organism>
<keyword evidence="3 6" id="KW-0812">Transmembrane</keyword>
<feature type="transmembrane region" description="Helical" evidence="6">
    <location>
        <begin position="208"/>
        <end position="232"/>
    </location>
</feature>
<name>A0ABW8F2S5_9BURK</name>
<feature type="transmembrane region" description="Helical" evidence="6">
    <location>
        <begin position="270"/>
        <end position="289"/>
    </location>
</feature>
<feature type="transmembrane region" description="Helical" evidence="6">
    <location>
        <begin position="12"/>
        <end position="32"/>
    </location>
</feature>
<dbReference type="InterPro" id="IPR022369">
    <property type="entry name" value="Integral_membrane_TerC_rswitch"/>
</dbReference>
<feature type="transmembrane region" description="Helical" evidence="6">
    <location>
        <begin position="295"/>
        <end position="314"/>
    </location>
</feature>
<dbReference type="NCBIfam" id="TIGR03718">
    <property type="entry name" value="R_switched_Alx"/>
    <property type="match status" value="1"/>
</dbReference>
<feature type="transmembrane region" description="Helical" evidence="6">
    <location>
        <begin position="145"/>
        <end position="165"/>
    </location>
</feature>
<reference evidence="7 8" key="1">
    <citation type="submission" date="2024-10" db="EMBL/GenBank/DDBJ databases">
        <title>The Natural Products Discovery Center: Release of the First 8490 Sequenced Strains for Exploring Actinobacteria Biosynthetic Diversity.</title>
        <authorList>
            <person name="Kalkreuter E."/>
            <person name="Kautsar S.A."/>
            <person name="Yang D."/>
            <person name="Bader C.D."/>
            <person name="Teijaro C.N."/>
            <person name="Fluegel L."/>
            <person name="Davis C.M."/>
            <person name="Simpson J.R."/>
            <person name="Lauterbach L."/>
            <person name="Steele A.D."/>
            <person name="Gui C."/>
            <person name="Meng S."/>
            <person name="Li G."/>
            <person name="Viehrig K."/>
            <person name="Ye F."/>
            <person name="Su P."/>
            <person name="Kiefer A.F."/>
            <person name="Nichols A."/>
            <person name="Cepeda A.J."/>
            <person name="Yan W."/>
            <person name="Fan B."/>
            <person name="Jiang Y."/>
            <person name="Adhikari A."/>
            <person name="Zheng C.-J."/>
            <person name="Schuster L."/>
            <person name="Cowan T.M."/>
            <person name="Smanski M.J."/>
            <person name="Chevrette M.G."/>
            <person name="De Carvalho L.P.S."/>
            <person name="Shen B."/>
        </authorList>
    </citation>
    <scope>NUCLEOTIDE SEQUENCE [LARGE SCALE GENOMIC DNA]</scope>
    <source>
        <strain evidence="7 8">NPDC087045</strain>
    </source>
</reference>
<feature type="transmembrane region" description="Helical" evidence="6">
    <location>
        <begin position="86"/>
        <end position="108"/>
    </location>
</feature>
<proteinExistence type="inferred from homology"/>
<sequence>MSGVESFASGPMWLGFIVFVLGMLALDMFALGGRHAHRVSPKEALGWSLAWVSLALLFAGLMWWYLDVNVGREFANQKGAEFLSGYLIEKALSVDNIFVFLMIFSYFAVPPEMQRRVLLYGVFGAIVMRAVMILLGAWLIAQFSWILYLFGAFLVFTGVKMLVFADKEPDLGDNPLLRWLRGHLKISKDYDGEKFLTVQNGVRYFTPLMLVLLLIELSDLIFAVDSIPAIFAITKDPFIVFTSNMFAIMGLRALYFLLADSAERFHLLKYGLALVLLFVGVKMLAAYWFHIPVVWSLAVVGAILLVSIILSLLLSRDKKEA</sequence>
<feature type="transmembrane region" description="Helical" evidence="6">
    <location>
        <begin position="44"/>
        <end position="66"/>
    </location>
</feature>
<evidence type="ECO:0000313" key="8">
    <source>
        <dbReference type="Proteomes" id="UP001617427"/>
    </source>
</evidence>
<keyword evidence="5 6" id="KW-0472">Membrane</keyword>
<feature type="transmembrane region" description="Helical" evidence="6">
    <location>
        <begin position="117"/>
        <end position="139"/>
    </location>
</feature>
<comment type="similarity">
    <text evidence="2">Belongs to the TerC family.</text>
</comment>
<dbReference type="Pfam" id="PF03741">
    <property type="entry name" value="TerC"/>
    <property type="match status" value="1"/>
</dbReference>
<keyword evidence="4 6" id="KW-1133">Transmembrane helix</keyword>
<evidence type="ECO:0000256" key="1">
    <source>
        <dbReference type="ARBA" id="ARBA00004141"/>
    </source>
</evidence>
<dbReference type="Proteomes" id="UP001617427">
    <property type="component" value="Unassembled WGS sequence"/>
</dbReference>
<evidence type="ECO:0000256" key="3">
    <source>
        <dbReference type="ARBA" id="ARBA00022692"/>
    </source>
</evidence>
<comment type="subcellular location">
    <subcellularLocation>
        <location evidence="1">Membrane</location>
        <topology evidence="1">Multi-pass membrane protein</topology>
    </subcellularLocation>
</comment>
<evidence type="ECO:0000256" key="2">
    <source>
        <dbReference type="ARBA" id="ARBA00007511"/>
    </source>
</evidence>
<accession>A0ABW8F2S5</accession>
<comment type="caution">
    <text evidence="7">The sequence shown here is derived from an EMBL/GenBank/DDBJ whole genome shotgun (WGS) entry which is preliminary data.</text>
</comment>